<dbReference type="EMBL" id="OC857261">
    <property type="protein sequence ID" value="CAD7624941.1"/>
    <property type="molecule type" value="Genomic_DNA"/>
</dbReference>
<reference evidence="2" key="1">
    <citation type="submission" date="2020-11" db="EMBL/GenBank/DDBJ databases">
        <authorList>
            <person name="Tran Van P."/>
        </authorList>
    </citation>
    <scope>NUCLEOTIDE SEQUENCE</scope>
</reference>
<keyword evidence="3" id="KW-1185">Reference proteome</keyword>
<dbReference type="FunFam" id="3.40.50.720:FF:000084">
    <property type="entry name" value="Short-chain dehydrogenase reductase"/>
    <property type="match status" value="1"/>
</dbReference>
<dbReference type="PANTHER" id="PTHR43975">
    <property type="entry name" value="ZGC:101858"/>
    <property type="match status" value="1"/>
</dbReference>
<name>A0A7R9KKP5_9ACAR</name>
<sequence>MVLSINALTFTPEEISQLKSGRNFKDRVVLVTGSSSGIGEAIVKLFSLYGAKVVVTGRKAAEVKRVAQEAQELSPKKLKVSIPLEVVADVTKREDLKRLMDETIKTYGKLDVLVNNAGIFKMAPFKDTRNYMKTYDQTFQVNVRPVLELSQLAVPHLGKTNGTIITTSSRLAEHPTPFGSAYSMSKAAIDMMTKALALELGPKIRVNSINPGLTQTNLNSDVDPAIARFIQTTVKNNTPLGRLGTPLDMAKAVVFLASTDGQFINGANINIDGGIRDFGIN</sequence>
<dbReference type="PANTHER" id="PTHR43975:SF2">
    <property type="entry name" value="EG:BACR7A4.14 PROTEIN-RELATED"/>
    <property type="match status" value="1"/>
</dbReference>
<dbReference type="Gene3D" id="3.40.50.720">
    <property type="entry name" value="NAD(P)-binding Rossmann-like Domain"/>
    <property type="match status" value="1"/>
</dbReference>
<dbReference type="GO" id="GO:0016491">
    <property type="term" value="F:oxidoreductase activity"/>
    <property type="evidence" value="ECO:0007669"/>
    <property type="project" value="UniProtKB-KW"/>
</dbReference>
<accession>A0A7R9KKP5</accession>
<evidence type="ECO:0000313" key="3">
    <source>
        <dbReference type="Proteomes" id="UP000759131"/>
    </source>
</evidence>
<dbReference type="NCBIfam" id="NF005559">
    <property type="entry name" value="PRK07231.1"/>
    <property type="match status" value="1"/>
</dbReference>
<keyword evidence="1" id="KW-0560">Oxidoreductase</keyword>
<dbReference type="AlphaFoldDB" id="A0A7R9KKP5"/>
<evidence type="ECO:0000313" key="2">
    <source>
        <dbReference type="EMBL" id="CAD7624941.1"/>
    </source>
</evidence>
<dbReference type="PRINTS" id="PR00080">
    <property type="entry name" value="SDRFAMILY"/>
</dbReference>
<dbReference type="EMBL" id="CAJPIZ010002686">
    <property type="protein sequence ID" value="CAG2105371.1"/>
    <property type="molecule type" value="Genomic_DNA"/>
</dbReference>
<proteinExistence type="predicted"/>
<gene>
    <name evidence="2" type="ORF">OSB1V03_LOCUS5379</name>
</gene>
<dbReference type="PROSITE" id="PS00061">
    <property type="entry name" value="ADH_SHORT"/>
    <property type="match status" value="1"/>
</dbReference>
<organism evidence="2">
    <name type="scientific">Medioppia subpectinata</name>
    <dbReference type="NCBI Taxonomy" id="1979941"/>
    <lineage>
        <taxon>Eukaryota</taxon>
        <taxon>Metazoa</taxon>
        <taxon>Ecdysozoa</taxon>
        <taxon>Arthropoda</taxon>
        <taxon>Chelicerata</taxon>
        <taxon>Arachnida</taxon>
        <taxon>Acari</taxon>
        <taxon>Acariformes</taxon>
        <taxon>Sarcoptiformes</taxon>
        <taxon>Oribatida</taxon>
        <taxon>Brachypylina</taxon>
        <taxon>Oppioidea</taxon>
        <taxon>Oppiidae</taxon>
        <taxon>Medioppia</taxon>
    </lineage>
</organism>
<dbReference type="Proteomes" id="UP000759131">
    <property type="component" value="Unassembled WGS sequence"/>
</dbReference>
<dbReference type="InterPro" id="IPR036291">
    <property type="entry name" value="NAD(P)-bd_dom_sf"/>
</dbReference>
<dbReference type="OrthoDB" id="47007at2759"/>
<protein>
    <submittedName>
        <fullName evidence="2">Uncharacterized protein</fullName>
    </submittedName>
</protein>
<dbReference type="InterPro" id="IPR020904">
    <property type="entry name" value="Sc_DH/Rdtase_CS"/>
</dbReference>
<evidence type="ECO:0000256" key="1">
    <source>
        <dbReference type="ARBA" id="ARBA00023002"/>
    </source>
</evidence>
<dbReference type="Pfam" id="PF13561">
    <property type="entry name" value="adh_short_C2"/>
    <property type="match status" value="1"/>
</dbReference>
<dbReference type="SUPFAM" id="SSF51735">
    <property type="entry name" value="NAD(P)-binding Rossmann-fold domains"/>
    <property type="match status" value="1"/>
</dbReference>
<dbReference type="InterPro" id="IPR002347">
    <property type="entry name" value="SDR_fam"/>
</dbReference>
<dbReference type="PRINTS" id="PR00081">
    <property type="entry name" value="GDHRDH"/>
</dbReference>